<dbReference type="Proteomes" id="UP000639973">
    <property type="component" value="Unassembled WGS sequence"/>
</dbReference>
<keyword evidence="2" id="KW-1185">Reference proteome</keyword>
<gene>
    <name evidence="1" type="ORF">GCM10010840_28520</name>
</gene>
<sequence length="120" mass="12918">MVCGQGQWGTVLRRDVFAGGAVGIVEGHDLFGALGTGGQQDRHAGQHSGWQRNQRKAFPTACWGMATGGAPEAINLHKKAILQTTNLEDGPGSAQARRLQPSFEMDACRAASMVWARMRR</sequence>
<proteinExistence type="predicted"/>
<comment type="caution">
    <text evidence="1">The sequence shown here is derived from an EMBL/GenBank/DDBJ whole genome shotgun (WGS) entry which is preliminary data.</text>
</comment>
<accession>A0ABQ2GE31</accession>
<name>A0ABQ2GE31_9DEIO</name>
<reference evidence="2" key="1">
    <citation type="journal article" date="2019" name="Int. J. Syst. Evol. Microbiol.">
        <title>The Global Catalogue of Microorganisms (GCM) 10K type strain sequencing project: providing services to taxonomists for standard genome sequencing and annotation.</title>
        <authorList>
            <consortium name="The Broad Institute Genomics Platform"/>
            <consortium name="The Broad Institute Genome Sequencing Center for Infectious Disease"/>
            <person name="Wu L."/>
            <person name="Ma J."/>
        </authorList>
    </citation>
    <scope>NUCLEOTIDE SEQUENCE [LARGE SCALE GENOMIC DNA]</scope>
    <source>
        <strain evidence="2">JCM 15442</strain>
    </source>
</reference>
<dbReference type="EMBL" id="BMOL01000015">
    <property type="protein sequence ID" value="GGL88794.1"/>
    <property type="molecule type" value="Genomic_DNA"/>
</dbReference>
<organism evidence="1 2">
    <name type="scientific">Deinococcus aerolatus</name>
    <dbReference type="NCBI Taxonomy" id="522487"/>
    <lineage>
        <taxon>Bacteria</taxon>
        <taxon>Thermotogati</taxon>
        <taxon>Deinococcota</taxon>
        <taxon>Deinococci</taxon>
        <taxon>Deinococcales</taxon>
        <taxon>Deinococcaceae</taxon>
        <taxon>Deinococcus</taxon>
    </lineage>
</organism>
<protein>
    <submittedName>
        <fullName evidence="1">Uncharacterized protein</fullName>
    </submittedName>
</protein>
<evidence type="ECO:0000313" key="2">
    <source>
        <dbReference type="Proteomes" id="UP000639973"/>
    </source>
</evidence>
<evidence type="ECO:0000313" key="1">
    <source>
        <dbReference type="EMBL" id="GGL88794.1"/>
    </source>
</evidence>